<proteinExistence type="predicted"/>
<organism evidence="1">
    <name type="scientific">viral metagenome</name>
    <dbReference type="NCBI Taxonomy" id="1070528"/>
    <lineage>
        <taxon>unclassified sequences</taxon>
        <taxon>metagenomes</taxon>
        <taxon>organismal metagenomes</taxon>
    </lineage>
</organism>
<gene>
    <name evidence="1" type="ORF">MM415B03118_0014</name>
</gene>
<accession>A0A6M3L0E5</accession>
<protein>
    <submittedName>
        <fullName evidence="1">Uncharacterized protein</fullName>
    </submittedName>
</protein>
<evidence type="ECO:0000313" key="1">
    <source>
        <dbReference type="EMBL" id="QJA86828.1"/>
    </source>
</evidence>
<dbReference type="AlphaFoldDB" id="A0A6M3L0E5"/>
<dbReference type="EMBL" id="MT142661">
    <property type="protein sequence ID" value="QJA86828.1"/>
    <property type="molecule type" value="Genomic_DNA"/>
</dbReference>
<name>A0A6M3L0E5_9ZZZZ</name>
<sequence>MSERPYQPFYKPYGMSDEEYEYEKRIAAEKLEQWEQEQNESNLLDAQVSLQGAGLKTKYRFIHFVEGLKDEWTVWTNKKDEYLGVITFHKKWKEWEFAPENYTGYTKQCLIDLADFIKQLKAPQSN</sequence>
<reference evidence="1" key="1">
    <citation type="submission" date="2020-03" db="EMBL/GenBank/DDBJ databases">
        <title>The deep terrestrial virosphere.</title>
        <authorList>
            <person name="Holmfeldt K."/>
            <person name="Nilsson E."/>
            <person name="Simone D."/>
            <person name="Lopez-Fernandez M."/>
            <person name="Wu X."/>
            <person name="de Brujin I."/>
            <person name="Lundin D."/>
            <person name="Andersson A."/>
            <person name="Bertilsson S."/>
            <person name="Dopson M."/>
        </authorList>
    </citation>
    <scope>NUCLEOTIDE SEQUENCE</scope>
    <source>
        <strain evidence="1">MM415B03118</strain>
    </source>
</reference>